<dbReference type="GO" id="GO:0000976">
    <property type="term" value="F:transcription cis-regulatory region binding"/>
    <property type="evidence" value="ECO:0007669"/>
    <property type="project" value="TreeGrafter"/>
</dbReference>
<evidence type="ECO:0000256" key="1">
    <source>
        <dbReference type="ARBA" id="ARBA00023015"/>
    </source>
</evidence>
<feature type="domain" description="HTH gntR-type" evidence="4">
    <location>
        <begin position="39"/>
        <end position="107"/>
    </location>
</feature>
<protein>
    <submittedName>
        <fullName evidence="5">GntR family transcriptional regulator</fullName>
    </submittedName>
</protein>
<sequence length="392" mass="43869">MTQDGMLYYSKANLDIYVPMHIGLNQIGKRGSAVEQQFTPTYYQIKQDIKRKIEDGRLKAGDLLPGRSTLAEEYSCSWSTLNRAVNELILEGVLTAQKGKGTFVSAAMSVIPPGTEPINVWFCNPFPSVYATLSEMMDGLRDEAHRRGRSIQFIDNGHDRDGPNDIDGYIIITPSDGQREFLVKAWEAGQRFVVLNSDYVDVPFVCINADIYEASLRVIEHLLDAGHTRIGLLGLRDGLSNYRHRKAAYVDAFRRRGLAYREDWFAGRPELQADAADLYSDWIDRHPECTAIFAADYTSSLIILETLAGKDIEVPAKMALFSSGEIPFASLLKVSLSTVVQPFYELGRSALSILLEARWETGVKLYPCRHIYRQSTNAVIPAAGSRQTTEGR</sequence>
<dbReference type="InterPro" id="IPR036388">
    <property type="entry name" value="WH-like_DNA-bd_sf"/>
</dbReference>
<proteinExistence type="predicted"/>
<evidence type="ECO:0000256" key="3">
    <source>
        <dbReference type="ARBA" id="ARBA00023163"/>
    </source>
</evidence>
<dbReference type="CDD" id="cd06267">
    <property type="entry name" value="PBP1_LacI_sugar_binding-like"/>
    <property type="match status" value="1"/>
</dbReference>
<dbReference type="AlphaFoldDB" id="A0A5C4T373"/>
<dbReference type="InterPro" id="IPR028082">
    <property type="entry name" value="Peripla_BP_I"/>
</dbReference>
<keyword evidence="1" id="KW-0805">Transcription regulation</keyword>
<dbReference type="PANTHER" id="PTHR30146:SF109">
    <property type="entry name" value="HTH-TYPE TRANSCRIPTIONAL REGULATOR GALS"/>
    <property type="match status" value="1"/>
</dbReference>
<dbReference type="Proteomes" id="UP000307943">
    <property type="component" value="Unassembled WGS sequence"/>
</dbReference>
<dbReference type="InterPro" id="IPR000524">
    <property type="entry name" value="Tscrpt_reg_HTH_GntR"/>
</dbReference>
<dbReference type="Gene3D" id="1.10.10.10">
    <property type="entry name" value="Winged helix-like DNA-binding domain superfamily/Winged helix DNA-binding domain"/>
    <property type="match status" value="1"/>
</dbReference>
<keyword evidence="2" id="KW-0238">DNA-binding</keyword>
<evidence type="ECO:0000313" key="5">
    <source>
        <dbReference type="EMBL" id="TNJ63508.1"/>
    </source>
</evidence>
<dbReference type="Pfam" id="PF13377">
    <property type="entry name" value="Peripla_BP_3"/>
    <property type="match status" value="1"/>
</dbReference>
<dbReference type="SUPFAM" id="SSF46785">
    <property type="entry name" value="Winged helix' DNA-binding domain"/>
    <property type="match status" value="1"/>
</dbReference>
<dbReference type="EMBL" id="VDCQ01000042">
    <property type="protein sequence ID" value="TNJ63508.1"/>
    <property type="molecule type" value="Genomic_DNA"/>
</dbReference>
<dbReference type="SMART" id="SM00345">
    <property type="entry name" value="HTH_GNTR"/>
    <property type="match status" value="1"/>
</dbReference>
<comment type="caution">
    <text evidence="5">The sequence shown here is derived from an EMBL/GenBank/DDBJ whole genome shotgun (WGS) entry which is preliminary data.</text>
</comment>
<evidence type="ECO:0000313" key="6">
    <source>
        <dbReference type="Proteomes" id="UP000307943"/>
    </source>
</evidence>
<evidence type="ECO:0000259" key="4">
    <source>
        <dbReference type="PROSITE" id="PS50949"/>
    </source>
</evidence>
<evidence type="ECO:0000256" key="2">
    <source>
        <dbReference type="ARBA" id="ARBA00023125"/>
    </source>
</evidence>
<dbReference type="Pfam" id="PF00392">
    <property type="entry name" value="GntR"/>
    <property type="match status" value="1"/>
</dbReference>
<keyword evidence="6" id="KW-1185">Reference proteome</keyword>
<dbReference type="InterPro" id="IPR046335">
    <property type="entry name" value="LacI/GalR-like_sensor"/>
</dbReference>
<dbReference type="PANTHER" id="PTHR30146">
    <property type="entry name" value="LACI-RELATED TRANSCRIPTIONAL REPRESSOR"/>
    <property type="match status" value="1"/>
</dbReference>
<organism evidence="5 6">
    <name type="scientific">Paenibacillus hemerocallicola</name>
    <dbReference type="NCBI Taxonomy" id="1172614"/>
    <lineage>
        <taxon>Bacteria</taxon>
        <taxon>Bacillati</taxon>
        <taxon>Bacillota</taxon>
        <taxon>Bacilli</taxon>
        <taxon>Bacillales</taxon>
        <taxon>Paenibacillaceae</taxon>
        <taxon>Paenibacillus</taxon>
    </lineage>
</organism>
<dbReference type="CDD" id="cd07377">
    <property type="entry name" value="WHTH_GntR"/>
    <property type="match status" value="1"/>
</dbReference>
<name>A0A5C4T373_9BACL</name>
<dbReference type="InterPro" id="IPR036390">
    <property type="entry name" value="WH_DNA-bd_sf"/>
</dbReference>
<dbReference type="SUPFAM" id="SSF53822">
    <property type="entry name" value="Periplasmic binding protein-like I"/>
    <property type="match status" value="1"/>
</dbReference>
<dbReference type="PROSITE" id="PS50949">
    <property type="entry name" value="HTH_GNTR"/>
    <property type="match status" value="1"/>
</dbReference>
<reference evidence="5 6" key="1">
    <citation type="submission" date="2019-05" db="EMBL/GenBank/DDBJ databases">
        <title>We sequenced the genome of Paenibacillus hemerocallicola KCTC 33185 for further insight into its adaptation and study the phylogeny of Paenibacillus.</title>
        <authorList>
            <person name="Narsing Rao M.P."/>
        </authorList>
    </citation>
    <scope>NUCLEOTIDE SEQUENCE [LARGE SCALE GENOMIC DNA]</scope>
    <source>
        <strain evidence="5 6">KCTC 33185</strain>
    </source>
</reference>
<gene>
    <name evidence="5" type="ORF">FE784_25365</name>
</gene>
<accession>A0A5C4T373</accession>
<keyword evidence="3" id="KW-0804">Transcription</keyword>
<dbReference type="GO" id="GO:0003700">
    <property type="term" value="F:DNA-binding transcription factor activity"/>
    <property type="evidence" value="ECO:0007669"/>
    <property type="project" value="InterPro"/>
</dbReference>
<dbReference type="OrthoDB" id="2579087at2"/>
<dbReference type="Gene3D" id="3.40.50.2300">
    <property type="match status" value="2"/>
</dbReference>